<comment type="caution">
    <text evidence="3">The sequence shown here is derived from an EMBL/GenBank/DDBJ whole genome shotgun (WGS) entry which is preliminary data.</text>
</comment>
<evidence type="ECO:0000313" key="4">
    <source>
        <dbReference type="Proteomes" id="UP001208567"/>
    </source>
</evidence>
<evidence type="ECO:0000256" key="1">
    <source>
        <dbReference type="ARBA" id="ARBA00003863"/>
    </source>
</evidence>
<evidence type="ECO:0008006" key="5">
    <source>
        <dbReference type="Google" id="ProtNLM"/>
    </source>
</evidence>
<dbReference type="EMBL" id="BRXR01000001">
    <property type="protein sequence ID" value="GLC28739.1"/>
    <property type="molecule type" value="Genomic_DNA"/>
</dbReference>
<proteinExistence type="predicted"/>
<keyword evidence="4" id="KW-1185">Reference proteome</keyword>
<keyword evidence="2" id="KW-0749">Sporulation</keyword>
<protein>
    <recommendedName>
        <fullName evidence="5">Alpha/beta-type small acid-soluble spore protein</fullName>
    </recommendedName>
</protein>
<reference evidence="3 4" key="1">
    <citation type="journal article" date="2024" name="Int. J. Syst. Evol. Microbiol.">
        <title>Clostridium omnivorum sp. nov., isolated from anoxic soil under the treatment of reductive soil disinfestation.</title>
        <authorList>
            <person name="Ueki A."/>
            <person name="Tonouchi A."/>
            <person name="Kaku N."/>
            <person name="Honma S."/>
            <person name="Ueki K."/>
        </authorList>
    </citation>
    <scope>NUCLEOTIDE SEQUENCE [LARGE SCALE GENOMIC DNA]</scope>
    <source>
        <strain evidence="3 4">E14</strain>
    </source>
</reference>
<dbReference type="Pfam" id="PF00269">
    <property type="entry name" value="SASP"/>
    <property type="match status" value="1"/>
</dbReference>
<name>A0ABQ5N0K6_9CLOT</name>
<evidence type="ECO:0000256" key="2">
    <source>
        <dbReference type="ARBA" id="ARBA00022969"/>
    </source>
</evidence>
<dbReference type="Proteomes" id="UP001208567">
    <property type="component" value="Unassembled WGS sequence"/>
</dbReference>
<dbReference type="InterPro" id="IPR050847">
    <property type="entry name" value="SASP_DNA-binding"/>
</dbReference>
<organism evidence="3 4">
    <name type="scientific">Clostridium omnivorum</name>
    <dbReference type="NCBI Taxonomy" id="1604902"/>
    <lineage>
        <taxon>Bacteria</taxon>
        <taxon>Bacillati</taxon>
        <taxon>Bacillota</taxon>
        <taxon>Clostridia</taxon>
        <taxon>Eubacteriales</taxon>
        <taxon>Clostridiaceae</taxon>
        <taxon>Clostridium</taxon>
    </lineage>
</organism>
<gene>
    <name evidence="3" type="ORF">bsdE14_01490</name>
</gene>
<dbReference type="PANTHER" id="PTHR36107">
    <property type="entry name" value="SMALL, ACID-SOLUBLE SPORE PROTEIN A"/>
    <property type="match status" value="1"/>
</dbReference>
<dbReference type="InterPro" id="IPR038300">
    <property type="entry name" value="SASP_sf_alpha/beta"/>
</dbReference>
<dbReference type="InterPro" id="IPR001448">
    <property type="entry name" value="SASP_alpha/beta-type"/>
</dbReference>
<dbReference type="PANTHER" id="PTHR36107:SF1">
    <property type="entry name" value="SMALL, ACID-SOLUBLE SPORE PROTEIN A"/>
    <property type="match status" value="1"/>
</dbReference>
<dbReference type="RefSeq" id="WP_264848005.1">
    <property type="nucleotide sequence ID" value="NZ_BRXR01000001.1"/>
</dbReference>
<dbReference type="Gene3D" id="6.10.10.80">
    <property type="entry name" value="Small, acid-soluble spore protein, alpha/beta type-like"/>
    <property type="match status" value="1"/>
</dbReference>
<accession>A0ABQ5N0K6</accession>
<evidence type="ECO:0000313" key="3">
    <source>
        <dbReference type="EMBL" id="GLC28739.1"/>
    </source>
</evidence>
<sequence>MAQGRTGSGRTQLVPEVHSLLDNMKYEIAEDMDLGVHQGSEDYWGSVSSKNCGKVGGEMVKRLISMAENEMLNGKTP</sequence>
<comment type="function">
    <text evidence="1">SASP are bound to spore DNA. They are double-stranded DNA-binding proteins that cause DNA to change to an a-like conformation. They protect the DNA backbone from chemical and enzymatic cleavage and are thus involved in dormant spore's high resistance to UV light.</text>
</comment>